<name>A0A2V4AVT5_9PSEU</name>
<keyword evidence="2" id="KW-1185">Reference proteome</keyword>
<dbReference type="RefSeq" id="WP_112282542.1">
    <property type="nucleotide sequence ID" value="NZ_MASW01000003.1"/>
</dbReference>
<dbReference type="EMBL" id="MASW01000003">
    <property type="protein sequence ID" value="PXY25418.1"/>
    <property type="molecule type" value="Genomic_DNA"/>
</dbReference>
<gene>
    <name evidence="1" type="ORF">BAY60_18765</name>
</gene>
<evidence type="ECO:0000313" key="2">
    <source>
        <dbReference type="Proteomes" id="UP000249915"/>
    </source>
</evidence>
<sequence>MSTLAILLPGLLIGLAVACAVASVTAPTRGPRIRRARRARDSRMWRRAAGAVVAGVAAGLLTGWPVAVVAAAAGAVALPPLLARDDARAVIDKLDALAAWVRRVADRLNSGAGGLEQAIAAAARTAPSPLADEVRALAVRVRTRGLEPALRSFADDVGDPAADEVVGALIVRARAGGRGLVGVLEGKADALAAAVGDRREVEADRAKPRTDTRIIITITATVLAGLVVLAGEFLAPFFGLLGQLVMAASVGIMALACWWMHLLSRVQRRARLFASHSGASGVRNP</sequence>
<comment type="caution">
    <text evidence="1">The sequence shown here is derived from an EMBL/GenBank/DDBJ whole genome shotgun (WGS) entry which is preliminary data.</text>
</comment>
<organism evidence="1 2">
    <name type="scientific">Prauserella muralis</name>
    <dbReference type="NCBI Taxonomy" id="588067"/>
    <lineage>
        <taxon>Bacteria</taxon>
        <taxon>Bacillati</taxon>
        <taxon>Actinomycetota</taxon>
        <taxon>Actinomycetes</taxon>
        <taxon>Pseudonocardiales</taxon>
        <taxon>Pseudonocardiaceae</taxon>
        <taxon>Prauserella</taxon>
    </lineage>
</organism>
<dbReference type="OrthoDB" id="5243396at2"/>
<dbReference type="PANTHER" id="PTHR35007:SF3">
    <property type="entry name" value="POSSIBLE CONSERVED ALANINE RICH MEMBRANE PROTEIN"/>
    <property type="match status" value="1"/>
</dbReference>
<reference evidence="1 2" key="1">
    <citation type="submission" date="2016-07" db="EMBL/GenBank/DDBJ databases">
        <title>Draft genome sequence of Prauserella muralis DSM 45305, isolated from a mould-covered wall in an indoor environment.</title>
        <authorList>
            <person name="Ruckert C."/>
            <person name="Albersmeier A."/>
            <person name="Jiang C.-L."/>
            <person name="Jiang Y."/>
            <person name="Kalinowski J."/>
            <person name="Schneider O."/>
            <person name="Winkler A."/>
            <person name="Zotchev S.B."/>
        </authorList>
    </citation>
    <scope>NUCLEOTIDE SEQUENCE [LARGE SCALE GENOMIC DNA]</scope>
    <source>
        <strain evidence="1 2">DSM 45305</strain>
    </source>
</reference>
<dbReference type="PANTHER" id="PTHR35007">
    <property type="entry name" value="INTEGRAL MEMBRANE PROTEIN-RELATED"/>
    <property type="match status" value="1"/>
</dbReference>
<protein>
    <submittedName>
        <fullName evidence="1">Uncharacterized protein</fullName>
    </submittedName>
</protein>
<proteinExistence type="predicted"/>
<dbReference type="AlphaFoldDB" id="A0A2V4AVT5"/>
<evidence type="ECO:0000313" key="1">
    <source>
        <dbReference type="EMBL" id="PXY25418.1"/>
    </source>
</evidence>
<dbReference type="Proteomes" id="UP000249915">
    <property type="component" value="Unassembled WGS sequence"/>
</dbReference>
<accession>A0A2V4AVT5</accession>